<evidence type="ECO:0000259" key="3">
    <source>
        <dbReference type="Pfam" id="PF00294"/>
    </source>
</evidence>
<dbReference type="GO" id="GO:0005829">
    <property type="term" value="C:cytosol"/>
    <property type="evidence" value="ECO:0007669"/>
    <property type="project" value="TreeGrafter"/>
</dbReference>
<accession>A0A7J0BXV2</accession>
<dbReference type="Proteomes" id="UP000503820">
    <property type="component" value="Unassembled WGS sequence"/>
</dbReference>
<dbReference type="EMBL" id="BLVP01000043">
    <property type="protein sequence ID" value="GFM38519.1"/>
    <property type="molecule type" value="Genomic_DNA"/>
</dbReference>
<dbReference type="FunFam" id="3.40.1190.20:FF:000002">
    <property type="entry name" value="Bifunctional protein HldE"/>
    <property type="match status" value="1"/>
</dbReference>
<comment type="caution">
    <text evidence="4">The sequence shown here is derived from an EMBL/GenBank/DDBJ whole genome shotgun (WGS) entry which is preliminary data.</text>
</comment>
<evidence type="ECO:0000313" key="5">
    <source>
        <dbReference type="Proteomes" id="UP000503820"/>
    </source>
</evidence>
<dbReference type="GO" id="GO:0016773">
    <property type="term" value="F:phosphotransferase activity, alcohol group as acceptor"/>
    <property type="evidence" value="ECO:0007669"/>
    <property type="project" value="InterPro"/>
</dbReference>
<dbReference type="SUPFAM" id="SSF53613">
    <property type="entry name" value="Ribokinase-like"/>
    <property type="match status" value="1"/>
</dbReference>
<dbReference type="InterPro" id="IPR029056">
    <property type="entry name" value="Ribokinase-like"/>
</dbReference>
<dbReference type="GO" id="GO:0033786">
    <property type="term" value="F:heptose-1-phosphate adenylyltransferase activity"/>
    <property type="evidence" value="ECO:0007669"/>
    <property type="project" value="TreeGrafter"/>
</dbReference>
<protein>
    <submittedName>
        <fullName evidence="4">ADP-heptose synthase</fullName>
    </submittedName>
</protein>
<feature type="domain" description="Carbohydrate kinase PfkB" evidence="3">
    <location>
        <begin position="24"/>
        <end position="324"/>
    </location>
</feature>
<dbReference type="PROSITE" id="PS00583">
    <property type="entry name" value="PFKB_KINASES_1"/>
    <property type="match status" value="1"/>
</dbReference>
<dbReference type="Gene3D" id="3.40.1190.20">
    <property type="match status" value="1"/>
</dbReference>
<dbReference type="RefSeq" id="WP_174411133.1">
    <property type="nucleotide sequence ID" value="NZ_BLVP01000043.1"/>
</dbReference>
<evidence type="ECO:0000256" key="1">
    <source>
        <dbReference type="ARBA" id="ARBA00022679"/>
    </source>
</evidence>
<dbReference type="GO" id="GO:0033785">
    <property type="term" value="F:heptose 7-phosphate kinase activity"/>
    <property type="evidence" value="ECO:0007669"/>
    <property type="project" value="TreeGrafter"/>
</dbReference>
<dbReference type="InterPro" id="IPR002173">
    <property type="entry name" value="Carboh/pur_kinase_PfkB_CS"/>
</dbReference>
<keyword evidence="5" id="KW-1185">Reference proteome</keyword>
<sequence>MQEQEKRILPQTLAGLVPGLAGKKVLLVGDVMLDEYLTGDAERISPEAPVPVVRVFGERHVLGGAGNVARNLCSLGGIPHVVCVTGTGNGAERMDSLLDKEGIERSFVRIAGRKTTCKTRVIAGRQQMLRIDREDTSPIGADALDELLDHVARHLEAHDVLIVSDYGKGVVSQAFMERLTALRDASSAKPLILVDPKTPNFRWYKRVFMLTPNAKETSEGANLPVGTREEIVAAGQAIFDSLHCERLLTTLGPRGMALFENRQTVWHIPTMAQEVFDVTGAGDTVIATASLSLAAGHSLLESCMLANCAAGIVVGHVGAATVTPAVLTKAILQGMVPVVERWL</sequence>
<keyword evidence="2" id="KW-0418">Kinase</keyword>
<reference evidence="4 5" key="1">
    <citation type="submission" date="2020-05" db="EMBL/GenBank/DDBJ databases">
        <title>Draft genome sequence of Desulfovibrio psychrotolerans JS1T.</title>
        <authorList>
            <person name="Ueno A."/>
            <person name="Tamazawa S."/>
            <person name="Tamamura S."/>
            <person name="Murakami T."/>
            <person name="Kiyama T."/>
            <person name="Inomata H."/>
            <person name="Amano Y."/>
            <person name="Miyakawa K."/>
            <person name="Tamaki H."/>
            <person name="Naganuma T."/>
            <person name="Kaneko K."/>
        </authorList>
    </citation>
    <scope>NUCLEOTIDE SEQUENCE [LARGE SCALE GENOMIC DNA]</scope>
    <source>
        <strain evidence="4 5">JS1</strain>
    </source>
</reference>
<dbReference type="PANTHER" id="PTHR46969:SF1">
    <property type="entry name" value="BIFUNCTIONAL PROTEIN HLDE"/>
    <property type="match status" value="1"/>
</dbReference>
<organism evidence="4 5">
    <name type="scientific">Desulfovibrio psychrotolerans</name>
    <dbReference type="NCBI Taxonomy" id="415242"/>
    <lineage>
        <taxon>Bacteria</taxon>
        <taxon>Pseudomonadati</taxon>
        <taxon>Thermodesulfobacteriota</taxon>
        <taxon>Desulfovibrionia</taxon>
        <taxon>Desulfovibrionales</taxon>
        <taxon>Desulfovibrionaceae</taxon>
        <taxon>Desulfovibrio</taxon>
    </lineage>
</organism>
<dbReference type="CDD" id="cd01172">
    <property type="entry name" value="RfaE_like"/>
    <property type="match status" value="1"/>
</dbReference>
<proteinExistence type="predicted"/>
<gene>
    <name evidence="4" type="ORF">DSM19430T_32030</name>
</gene>
<keyword evidence="1" id="KW-0808">Transferase</keyword>
<dbReference type="PANTHER" id="PTHR46969">
    <property type="entry name" value="BIFUNCTIONAL PROTEIN HLDE"/>
    <property type="match status" value="1"/>
</dbReference>
<dbReference type="AlphaFoldDB" id="A0A7J0BXV2"/>
<name>A0A7J0BXV2_9BACT</name>
<dbReference type="Pfam" id="PF00294">
    <property type="entry name" value="PfkB"/>
    <property type="match status" value="1"/>
</dbReference>
<dbReference type="InterPro" id="IPR011611">
    <property type="entry name" value="PfkB_dom"/>
</dbReference>
<dbReference type="InterPro" id="IPR011913">
    <property type="entry name" value="RfaE_dom_I"/>
</dbReference>
<evidence type="ECO:0000256" key="2">
    <source>
        <dbReference type="ARBA" id="ARBA00022777"/>
    </source>
</evidence>
<evidence type="ECO:0000313" key="4">
    <source>
        <dbReference type="EMBL" id="GFM38519.1"/>
    </source>
</evidence>